<dbReference type="InterPro" id="IPR050568">
    <property type="entry name" value="Transcr_DNA_Rep_Reg"/>
</dbReference>
<dbReference type="InterPro" id="IPR009072">
    <property type="entry name" value="Histone-fold"/>
</dbReference>
<dbReference type="PANTHER" id="PTHR10252:SF8">
    <property type="entry name" value="NUCLEAR TRANSCRIPTION FACTOR Y SUBUNIT GAMMA"/>
    <property type="match status" value="1"/>
</dbReference>
<feature type="region of interest" description="Disordered" evidence="7">
    <location>
        <begin position="116"/>
        <end position="136"/>
    </location>
</feature>
<dbReference type="GO" id="GO:0000978">
    <property type="term" value="F:RNA polymerase II cis-regulatory region sequence-specific DNA binding"/>
    <property type="evidence" value="ECO:0007669"/>
    <property type="project" value="TreeGrafter"/>
</dbReference>
<gene>
    <name evidence="9" type="ORF">AARE701A_LOCUS21149</name>
</gene>
<comment type="subcellular location">
    <subcellularLocation>
        <location evidence="1">Nucleus</location>
    </subcellularLocation>
</comment>
<protein>
    <recommendedName>
        <fullName evidence="8">Transcription factor CBF/NF-Y/archaeal histone domain-containing protein</fullName>
    </recommendedName>
</protein>
<feature type="domain" description="Transcription factor CBF/NF-Y/archaeal histone" evidence="8">
    <location>
        <begin position="1"/>
        <end position="54"/>
    </location>
</feature>
<evidence type="ECO:0000256" key="1">
    <source>
        <dbReference type="ARBA" id="ARBA00004123"/>
    </source>
</evidence>
<reference evidence="9" key="1">
    <citation type="submission" date="2021-01" db="EMBL/GenBank/DDBJ databases">
        <authorList>
            <person name="Bezrukov I."/>
        </authorList>
    </citation>
    <scope>NUCLEOTIDE SEQUENCE</scope>
</reference>
<dbReference type="EMBL" id="LR999458">
    <property type="protein sequence ID" value="CAE6232900.1"/>
    <property type="molecule type" value="Genomic_DNA"/>
</dbReference>
<keyword evidence="4" id="KW-0804">Transcription</keyword>
<evidence type="ECO:0000313" key="10">
    <source>
        <dbReference type="Proteomes" id="UP000682877"/>
    </source>
</evidence>
<name>A0A8S2B767_ARAAE</name>
<evidence type="ECO:0000259" key="8">
    <source>
        <dbReference type="Pfam" id="PF00808"/>
    </source>
</evidence>
<evidence type="ECO:0000256" key="7">
    <source>
        <dbReference type="SAM" id="MobiDB-lite"/>
    </source>
</evidence>
<dbReference type="InterPro" id="IPR003958">
    <property type="entry name" value="CBFA_NFYB_domain"/>
</dbReference>
<evidence type="ECO:0000256" key="2">
    <source>
        <dbReference type="ARBA" id="ARBA00023015"/>
    </source>
</evidence>
<organism evidence="9 10">
    <name type="scientific">Arabidopsis arenosa</name>
    <name type="common">Sand rock-cress</name>
    <name type="synonym">Cardaminopsis arenosa</name>
    <dbReference type="NCBI Taxonomy" id="38785"/>
    <lineage>
        <taxon>Eukaryota</taxon>
        <taxon>Viridiplantae</taxon>
        <taxon>Streptophyta</taxon>
        <taxon>Embryophyta</taxon>
        <taxon>Tracheophyta</taxon>
        <taxon>Spermatophyta</taxon>
        <taxon>Magnoliopsida</taxon>
        <taxon>eudicotyledons</taxon>
        <taxon>Gunneridae</taxon>
        <taxon>Pentapetalae</taxon>
        <taxon>rosids</taxon>
        <taxon>malvids</taxon>
        <taxon>Brassicales</taxon>
        <taxon>Brassicaceae</taxon>
        <taxon>Camelineae</taxon>
        <taxon>Arabidopsis</taxon>
    </lineage>
</organism>
<dbReference type="GO" id="GO:0005634">
    <property type="term" value="C:nucleus"/>
    <property type="evidence" value="ECO:0007669"/>
    <property type="project" value="UniProtKB-SubCell"/>
</dbReference>
<keyword evidence="5" id="KW-0539">Nucleus</keyword>
<evidence type="ECO:0000256" key="4">
    <source>
        <dbReference type="ARBA" id="ARBA00023163"/>
    </source>
</evidence>
<dbReference type="CDD" id="cd22908">
    <property type="entry name" value="HFD_NFYC-like"/>
    <property type="match status" value="1"/>
</dbReference>
<evidence type="ECO:0000256" key="6">
    <source>
        <dbReference type="ARBA" id="ARBA00038129"/>
    </source>
</evidence>
<dbReference type="SUPFAM" id="SSF47113">
    <property type="entry name" value="Histone-fold"/>
    <property type="match status" value="1"/>
</dbReference>
<evidence type="ECO:0000313" key="9">
    <source>
        <dbReference type="EMBL" id="CAE6232900.1"/>
    </source>
</evidence>
<dbReference type="Proteomes" id="UP000682877">
    <property type="component" value="Chromosome 8"/>
</dbReference>
<dbReference type="GO" id="GO:0046982">
    <property type="term" value="F:protein heterodimerization activity"/>
    <property type="evidence" value="ECO:0007669"/>
    <property type="project" value="InterPro"/>
</dbReference>
<evidence type="ECO:0000256" key="5">
    <source>
        <dbReference type="ARBA" id="ARBA00023242"/>
    </source>
</evidence>
<dbReference type="Pfam" id="PF00808">
    <property type="entry name" value="CBFD_NFYB_HMF"/>
    <property type="match status" value="1"/>
</dbReference>
<dbReference type="PANTHER" id="PTHR10252">
    <property type="entry name" value="HISTONE-LIKE TRANSCRIPTION FACTOR CCAAT-RELATED"/>
    <property type="match status" value="1"/>
</dbReference>
<sequence>MKSDSNVQKVTAEAPILISKACEMLILDLTMRSWLHTVEGKRETLKRSDISAAVTRDLKFTFLGDVVPRDPSVVTAYPVPMPHPEGEVLPPGMVIGHPVFGCNGTYVPPPQMQECPAVPNDGEEAAGEIGGSSGGN</sequence>
<keyword evidence="3" id="KW-0238">DNA-binding</keyword>
<proteinExistence type="inferred from homology"/>
<accession>A0A8S2B767</accession>
<dbReference type="AlphaFoldDB" id="A0A8S2B767"/>
<keyword evidence="10" id="KW-1185">Reference proteome</keyword>
<evidence type="ECO:0000256" key="3">
    <source>
        <dbReference type="ARBA" id="ARBA00023125"/>
    </source>
</evidence>
<keyword evidence="2" id="KW-0805">Transcription regulation</keyword>
<dbReference type="Gene3D" id="1.10.20.10">
    <property type="entry name" value="Histone, subunit A"/>
    <property type="match status" value="1"/>
</dbReference>
<dbReference type="GO" id="GO:0000981">
    <property type="term" value="F:DNA-binding transcription factor activity, RNA polymerase II-specific"/>
    <property type="evidence" value="ECO:0007669"/>
    <property type="project" value="TreeGrafter"/>
</dbReference>
<comment type="similarity">
    <text evidence="6">Belongs to the NFYC/HAP5 subunit family.</text>
</comment>